<accession>A0A645HUE5</accession>
<sequence length="70" mass="7700">MVAQFGVNTPVGNLHFVLDGRFVTGPLHACGDYREAVVVRKIFHDPVQPGLVAVRFYHCPFQVVGNHDPG</sequence>
<proteinExistence type="predicted"/>
<gene>
    <name evidence="1" type="ORF">SDC9_187304</name>
</gene>
<dbReference type="AlphaFoldDB" id="A0A645HUE5"/>
<dbReference type="EMBL" id="VSSQ01095790">
    <property type="protein sequence ID" value="MPN39774.1"/>
    <property type="molecule type" value="Genomic_DNA"/>
</dbReference>
<evidence type="ECO:0000313" key="1">
    <source>
        <dbReference type="EMBL" id="MPN39774.1"/>
    </source>
</evidence>
<reference evidence="1" key="1">
    <citation type="submission" date="2019-08" db="EMBL/GenBank/DDBJ databases">
        <authorList>
            <person name="Kucharzyk K."/>
            <person name="Murdoch R.W."/>
            <person name="Higgins S."/>
            <person name="Loffler F."/>
        </authorList>
    </citation>
    <scope>NUCLEOTIDE SEQUENCE</scope>
</reference>
<comment type="caution">
    <text evidence="1">The sequence shown here is derived from an EMBL/GenBank/DDBJ whole genome shotgun (WGS) entry which is preliminary data.</text>
</comment>
<protein>
    <submittedName>
        <fullName evidence="1">Uncharacterized protein</fullName>
    </submittedName>
</protein>
<organism evidence="1">
    <name type="scientific">bioreactor metagenome</name>
    <dbReference type="NCBI Taxonomy" id="1076179"/>
    <lineage>
        <taxon>unclassified sequences</taxon>
        <taxon>metagenomes</taxon>
        <taxon>ecological metagenomes</taxon>
    </lineage>
</organism>
<name>A0A645HUE5_9ZZZZ</name>